<keyword evidence="2" id="KW-1185">Reference proteome</keyword>
<reference evidence="1 2" key="1">
    <citation type="submission" date="2022-01" db="EMBL/GenBank/DDBJ databases">
        <title>A high-quality chromosome-level genome assembly of rohu carp, Labeo rohita.</title>
        <authorList>
            <person name="Arick M.A. II"/>
            <person name="Hsu C.-Y."/>
            <person name="Magbanua Z."/>
            <person name="Pechanova O."/>
            <person name="Grover C."/>
            <person name="Miller E."/>
            <person name="Thrash A."/>
            <person name="Ezzel L."/>
            <person name="Alam S."/>
            <person name="Benzie J."/>
            <person name="Hamilton M."/>
            <person name="Karsi A."/>
            <person name="Lawrence M.L."/>
            <person name="Peterson D.G."/>
        </authorList>
    </citation>
    <scope>NUCLEOTIDE SEQUENCE [LARGE SCALE GENOMIC DNA]</scope>
    <source>
        <strain evidence="2">BAU-BD-2019</strain>
        <tissue evidence="1">Blood</tissue>
    </source>
</reference>
<accession>A0ABQ8MNX6</accession>
<evidence type="ECO:0000313" key="1">
    <source>
        <dbReference type="EMBL" id="KAI2664548.1"/>
    </source>
</evidence>
<organism evidence="1 2">
    <name type="scientific">Labeo rohita</name>
    <name type="common">Indian major carp</name>
    <name type="synonym">Cyprinus rohita</name>
    <dbReference type="NCBI Taxonomy" id="84645"/>
    <lineage>
        <taxon>Eukaryota</taxon>
        <taxon>Metazoa</taxon>
        <taxon>Chordata</taxon>
        <taxon>Craniata</taxon>
        <taxon>Vertebrata</taxon>
        <taxon>Euteleostomi</taxon>
        <taxon>Actinopterygii</taxon>
        <taxon>Neopterygii</taxon>
        <taxon>Teleostei</taxon>
        <taxon>Ostariophysi</taxon>
        <taxon>Cypriniformes</taxon>
        <taxon>Cyprinidae</taxon>
        <taxon>Labeoninae</taxon>
        <taxon>Labeonini</taxon>
        <taxon>Labeo</taxon>
    </lineage>
</organism>
<dbReference type="PANTHER" id="PTHR34488">
    <property type="entry name" value="SI:CH211-245H14.1-RELATED"/>
    <property type="match status" value="1"/>
</dbReference>
<gene>
    <name evidence="1" type="ORF">H4Q32_002784</name>
</gene>
<dbReference type="PANTHER" id="PTHR34488:SF1">
    <property type="entry name" value="SI:CH211-245H14.1-RELATED"/>
    <property type="match status" value="1"/>
</dbReference>
<protein>
    <submittedName>
        <fullName evidence="1">Lipid-A-disaccharide synthase</fullName>
    </submittedName>
</protein>
<name>A0ABQ8MNX6_LABRO</name>
<evidence type="ECO:0000313" key="2">
    <source>
        <dbReference type="Proteomes" id="UP000830375"/>
    </source>
</evidence>
<dbReference type="EMBL" id="JACTAM010000005">
    <property type="protein sequence ID" value="KAI2664548.1"/>
    <property type="molecule type" value="Genomic_DNA"/>
</dbReference>
<comment type="caution">
    <text evidence="1">The sequence shown here is derived from an EMBL/GenBank/DDBJ whole genome shotgun (WGS) entry which is preliminary data.</text>
</comment>
<sequence length="112" mass="12273">MKNAAKKNKTSDIVLVFFPIVSRTGTDIDAAMKNIESLGNKPVILVVLHHTFDPEAVVSDSSKFVNRDNTLTVDCLFYEDKGLLECKRNNNAVKAAAKWLKSKGCKDAGACE</sequence>
<proteinExistence type="predicted"/>
<dbReference type="Proteomes" id="UP000830375">
    <property type="component" value="Unassembled WGS sequence"/>
</dbReference>